<dbReference type="Proteomes" id="UP000604161">
    <property type="component" value="Unassembled WGS sequence"/>
</dbReference>
<accession>A0ABR8NYM0</accession>
<dbReference type="InterPro" id="IPR050793">
    <property type="entry name" value="CMP-NeuNAc_synthase"/>
</dbReference>
<keyword evidence="1" id="KW-0808">Transferase</keyword>
<dbReference type="GO" id="GO:0016779">
    <property type="term" value="F:nucleotidyltransferase activity"/>
    <property type="evidence" value="ECO:0007669"/>
    <property type="project" value="UniProtKB-KW"/>
</dbReference>
<keyword evidence="2" id="KW-1185">Reference proteome</keyword>
<dbReference type="Gene3D" id="3.90.550.10">
    <property type="entry name" value="Spore Coat Polysaccharide Biosynthesis Protein SpsA, Chain A"/>
    <property type="match status" value="1"/>
</dbReference>
<name>A0ABR8NYM0_9GAMM</name>
<protein>
    <submittedName>
        <fullName evidence="1">Acylneuraminate cytidylyltransferase family protein</fullName>
    </submittedName>
</protein>
<dbReference type="SUPFAM" id="SSF53448">
    <property type="entry name" value="Nucleotide-diphospho-sugar transferases"/>
    <property type="match status" value="1"/>
</dbReference>
<sequence length="237" mass="26770">MSYVAFVPARSGSKRLPNKNIKILNGKPLLVWTLEACVKSEKISEVIFSTDSKEYWDLAKKYISSDKLTLDDRSEEEAGDKVKIFDYLKNSVDKIFGDRQGNFLMALPTMPLRTYQDIDNAISLSERLSKPVFSAVEYDFAVSFSFTTDGTSWEPVLKSSPMITGNTRSQDQVPMFHPNGAIYIRPINSLRSSSLKTIYDDGAPYIMSKDRSVDIDNAIDFKIAEILMTDEFGKKIL</sequence>
<evidence type="ECO:0000313" key="2">
    <source>
        <dbReference type="Proteomes" id="UP000604161"/>
    </source>
</evidence>
<dbReference type="InterPro" id="IPR029044">
    <property type="entry name" value="Nucleotide-diphossugar_trans"/>
</dbReference>
<dbReference type="InterPro" id="IPR003329">
    <property type="entry name" value="Cytidylyl_trans"/>
</dbReference>
<dbReference type="CDD" id="cd02513">
    <property type="entry name" value="CMP-NeuAc_Synthase"/>
    <property type="match status" value="1"/>
</dbReference>
<dbReference type="RefSeq" id="WP_191594466.1">
    <property type="nucleotide sequence ID" value="NZ_JACYFC010000002.1"/>
</dbReference>
<gene>
    <name evidence="1" type="ORF">IF202_08635</name>
</gene>
<dbReference type="Pfam" id="PF02348">
    <property type="entry name" value="CTP_transf_3"/>
    <property type="match status" value="1"/>
</dbReference>
<keyword evidence="1" id="KW-0548">Nucleotidyltransferase</keyword>
<dbReference type="PANTHER" id="PTHR21485:SF6">
    <property type="entry name" value="N-ACYLNEURAMINATE CYTIDYLYLTRANSFERASE-RELATED"/>
    <property type="match status" value="1"/>
</dbReference>
<dbReference type="EMBL" id="JACYFC010000002">
    <property type="protein sequence ID" value="MBD5771119.1"/>
    <property type="molecule type" value="Genomic_DNA"/>
</dbReference>
<proteinExistence type="predicted"/>
<evidence type="ECO:0000313" key="1">
    <source>
        <dbReference type="EMBL" id="MBD5771119.1"/>
    </source>
</evidence>
<comment type="caution">
    <text evidence="1">The sequence shown here is derived from an EMBL/GenBank/DDBJ whole genome shotgun (WGS) entry which is preliminary data.</text>
</comment>
<dbReference type="PANTHER" id="PTHR21485">
    <property type="entry name" value="HAD SUPERFAMILY MEMBERS CMAS AND KDSC"/>
    <property type="match status" value="1"/>
</dbReference>
<reference evidence="1 2" key="1">
    <citation type="submission" date="2020-09" db="EMBL/GenBank/DDBJ databases">
        <title>Marinomonas sp. nov., isolated from the cysticercosis algae of Qingdao, China.</title>
        <authorList>
            <person name="Sun X."/>
        </authorList>
    </citation>
    <scope>NUCLEOTIDE SEQUENCE [LARGE SCALE GENOMIC DNA]</scope>
    <source>
        <strain evidence="1 2">SM2066</strain>
    </source>
</reference>
<organism evidence="1 2">
    <name type="scientific">Marinomonas colpomeniae</name>
    <dbReference type="NCBI Taxonomy" id="2774408"/>
    <lineage>
        <taxon>Bacteria</taxon>
        <taxon>Pseudomonadati</taxon>
        <taxon>Pseudomonadota</taxon>
        <taxon>Gammaproteobacteria</taxon>
        <taxon>Oceanospirillales</taxon>
        <taxon>Oceanospirillaceae</taxon>
        <taxon>Marinomonas</taxon>
    </lineage>
</organism>